<dbReference type="Pfam" id="PF01636">
    <property type="entry name" value="APH"/>
    <property type="match status" value="1"/>
</dbReference>
<accession>A0ABV7NM42</accession>
<keyword evidence="3" id="KW-1185">Reference proteome</keyword>
<organism evidence="2 3">
    <name type="scientific">Sphingobium rhizovicinum</name>
    <dbReference type="NCBI Taxonomy" id="432308"/>
    <lineage>
        <taxon>Bacteria</taxon>
        <taxon>Pseudomonadati</taxon>
        <taxon>Pseudomonadota</taxon>
        <taxon>Alphaproteobacteria</taxon>
        <taxon>Sphingomonadales</taxon>
        <taxon>Sphingomonadaceae</taxon>
        <taxon>Sphingobium</taxon>
    </lineage>
</organism>
<dbReference type="InterPro" id="IPR011009">
    <property type="entry name" value="Kinase-like_dom_sf"/>
</dbReference>
<proteinExistence type="predicted"/>
<evidence type="ECO:0000313" key="2">
    <source>
        <dbReference type="EMBL" id="MFC3443465.1"/>
    </source>
</evidence>
<dbReference type="RefSeq" id="WP_380798227.1">
    <property type="nucleotide sequence ID" value="NZ_JBHRVU010000005.1"/>
</dbReference>
<dbReference type="Proteomes" id="UP001595681">
    <property type="component" value="Unassembled WGS sequence"/>
</dbReference>
<gene>
    <name evidence="2" type="ORF">ACFOKF_20115</name>
</gene>
<dbReference type="Gene3D" id="3.30.200.20">
    <property type="entry name" value="Phosphorylase Kinase, domain 1"/>
    <property type="match status" value="1"/>
</dbReference>
<dbReference type="PANTHER" id="PTHR21310:SF57">
    <property type="entry name" value="BLR2944 PROTEIN"/>
    <property type="match status" value="1"/>
</dbReference>
<feature type="domain" description="Aminoglycoside phosphotransferase" evidence="1">
    <location>
        <begin position="182"/>
        <end position="435"/>
    </location>
</feature>
<name>A0ABV7NM42_9SPHN</name>
<dbReference type="Gene3D" id="3.90.1200.10">
    <property type="match status" value="1"/>
</dbReference>
<comment type="caution">
    <text evidence="2">The sequence shown here is derived from an EMBL/GenBank/DDBJ whole genome shotgun (WGS) entry which is preliminary data.</text>
</comment>
<reference evidence="3" key="1">
    <citation type="journal article" date="2019" name="Int. J. Syst. Evol. Microbiol.">
        <title>The Global Catalogue of Microorganisms (GCM) 10K type strain sequencing project: providing services to taxonomists for standard genome sequencing and annotation.</title>
        <authorList>
            <consortium name="The Broad Institute Genomics Platform"/>
            <consortium name="The Broad Institute Genome Sequencing Center for Infectious Disease"/>
            <person name="Wu L."/>
            <person name="Ma J."/>
        </authorList>
    </citation>
    <scope>NUCLEOTIDE SEQUENCE [LARGE SCALE GENOMIC DNA]</scope>
    <source>
        <strain evidence="3">CCM 7491</strain>
    </source>
</reference>
<dbReference type="SUPFAM" id="SSF56112">
    <property type="entry name" value="Protein kinase-like (PK-like)"/>
    <property type="match status" value="1"/>
</dbReference>
<evidence type="ECO:0000259" key="1">
    <source>
        <dbReference type="Pfam" id="PF01636"/>
    </source>
</evidence>
<dbReference type="InterPro" id="IPR051678">
    <property type="entry name" value="AGP_Transferase"/>
</dbReference>
<evidence type="ECO:0000313" key="3">
    <source>
        <dbReference type="Proteomes" id="UP001595681"/>
    </source>
</evidence>
<dbReference type="InterPro" id="IPR041726">
    <property type="entry name" value="ACAD10_11_N"/>
</dbReference>
<dbReference type="CDD" id="cd05154">
    <property type="entry name" value="ACAD10_11_N-like"/>
    <property type="match status" value="1"/>
</dbReference>
<dbReference type="PANTHER" id="PTHR21310">
    <property type="entry name" value="AMINOGLYCOSIDE PHOSPHOTRANSFERASE-RELATED-RELATED"/>
    <property type="match status" value="1"/>
</dbReference>
<dbReference type="InterPro" id="IPR002575">
    <property type="entry name" value="Aminoglycoside_PTrfase"/>
</dbReference>
<protein>
    <submittedName>
        <fullName evidence="2">Phosphotransferase family protein</fullName>
    </submittedName>
</protein>
<dbReference type="EMBL" id="JBHRVU010000005">
    <property type="protein sequence ID" value="MFC3443465.1"/>
    <property type="molecule type" value="Genomic_DNA"/>
</dbReference>
<sequence>MSISARLLRSLNRTAAIVHEDVVYASNEEALVASLKILETRESFHDPLFSGWRDRLEAQLSGLVDRLSLSSVAPDLFEEVEAIRAALAGAPDGKAEREAMQRATMRDWSLLVERLASDPRIEAAERTRIVFETSDAELTRIGELCGDLLPAETMQDTAVTAPRLQAYLADRFDDAGLRVTDFRPLPGGYGKETILFMVEGQALSGAFVMRRDRDEPTMDNDCHRVRYEFPVIRAAYDHGFPAPEALWVDEDHKLLPGGDFLIMTRAPGTSGGNVHGAAGKVDHALVDLLAGSVARLHQLPPMRELGDLTDGIASHLWDLPLAEVTRRYIQSIKDLYLREMAMPSPAVLALYGWLMDNIPDAPGRPVLLHGDIGFHNFIVDDGRLSAVVDWEFSHIGDPADDVGYVRNTVGNSLDWKAFMDAYRAAGGPDLDEARVRFFQIWGHVRNLTASQLTTNCFETGKLDELKLGHVGHSMMAGFLRPIRDMMAG</sequence>